<sequence length="83" mass="9326">MFSSAPARLVVSIAEEQIPQYLTCIKGILLPWSSTINATITFTDIHVFFTLLFRFALTHLNSESPPHLRASHLNANIIPTHRP</sequence>
<reference evidence="1" key="1">
    <citation type="submission" date="2018-11" db="EMBL/GenBank/DDBJ databases">
        <authorList>
            <consortium name="Pathogen Informatics"/>
        </authorList>
    </citation>
    <scope>NUCLEOTIDE SEQUENCE</scope>
</reference>
<name>A0A448WXV7_9PLAT</name>
<gene>
    <name evidence="1" type="ORF">PXEA_LOCUS16319</name>
</gene>
<evidence type="ECO:0000313" key="2">
    <source>
        <dbReference type="Proteomes" id="UP000784294"/>
    </source>
</evidence>
<accession>A0A448WXV7</accession>
<dbReference type="Proteomes" id="UP000784294">
    <property type="component" value="Unassembled WGS sequence"/>
</dbReference>
<proteinExistence type="predicted"/>
<dbReference type="EMBL" id="CAAALY010058838">
    <property type="protein sequence ID" value="VEL22879.1"/>
    <property type="molecule type" value="Genomic_DNA"/>
</dbReference>
<organism evidence="1 2">
    <name type="scientific">Protopolystoma xenopodis</name>
    <dbReference type="NCBI Taxonomy" id="117903"/>
    <lineage>
        <taxon>Eukaryota</taxon>
        <taxon>Metazoa</taxon>
        <taxon>Spiralia</taxon>
        <taxon>Lophotrochozoa</taxon>
        <taxon>Platyhelminthes</taxon>
        <taxon>Monogenea</taxon>
        <taxon>Polyopisthocotylea</taxon>
        <taxon>Polystomatidea</taxon>
        <taxon>Polystomatidae</taxon>
        <taxon>Protopolystoma</taxon>
    </lineage>
</organism>
<dbReference type="AlphaFoldDB" id="A0A448WXV7"/>
<keyword evidence="2" id="KW-1185">Reference proteome</keyword>
<evidence type="ECO:0000313" key="1">
    <source>
        <dbReference type="EMBL" id="VEL22879.1"/>
    </source>
</evidence>
<comment type="caution">
    <text evidence="1">The sequence shown here is derived from an EMBL/GenBank/DDBJ whole genome shotgun (WGS) entry which is preliminary data.</text>
</comment>
<protein>
    <submittedName>
        <fullName evidence="1">Uncharacterized protein</fullName>
    </submittedName>
</protein>